<evidence type="ECO:0000259" key="2">
    <source>
        <dbReference type="Pfam" id="PF06877"/>
    </source>
</evidence>
<feature type="region of interest" description="Disordered" evidence="1">
    <location>
        <begin position="111"/>
        <end position="137"/>
    </location>
</feature>
<dbReference type="RefSeq" id="WP_077026899.1">
    <property type="nucleotide sequence ID" value="NZ_CP017641.1"/>
</dbReference>
<organism evidence="3 4">
    <name type="scientific">Fuerstiella marisgermanici</name>
    <dbReference type="NCBI Taxonomy" id="1891926"/>
    <lineage>
        <taxon>Bacteria</taxon>
        <taxon>Pseudomonadati</taxon>
        <taxon>Planctomycetota</taxon>
        <taxon>Planctomycetia</taxon>
        <taxon>Planctomycetales</taxon>
        <taxon>Planctomycetaceae</taxon>
        <taxon>Fuerstiella</taxon>
    </lineage>
</organism>
<protein>
    <submittedName>
        <fullName evidence="3">RNase E inhibitor protein</fullName>
    </submittedName>
</protein>
<sequence length="137" mass="15332">MAEEYPNDLDGDVLRMIAEDGNDMTVPMEVDFHVALPTEDAANTVAAAVSELGYEAFVDYDDGEDDEDVTEEEITEPWTCTCRKEMALKYEDIMAVQAQLDEIARPLGGYSDGWGTFGNLEENQPEDDEFSDDDEEE</sequence>
<feature type="domain" description="Regulator of ribonuclease activity B" evidence="2">
    <location>
        <begin position="8"/>
        <end position="116"/>
    </location>
</feature>
<gene>
    <name evidence="3" type="ORF">Fuma_05450</name>
</gene>
<dbReference type="InterPro" id="IPR036701">
    <property type="entry name" value="RraB-like_sf"/>
</dbReference>
<dbReference type="KEGG" id="fmr:Fuma_05450"/>
<dbReference type="InterPro" id="IPR009671">
    <property type="entry name" value="RraB_dom"/>
</dbReference>
<dbReference type="Gene3D" id="3.30.70.970">
    <property type="entry name" value="RraB-like"/>
    <property type="match status" value="1"/>
</dbReference>
<accession>A0A1P8WP15</accession>
<proteinExistence type="predicted"/>
<evidence type="ECO:0000256" key="1">
    <source>
        <dbReference type="SAM" id="MobiDB-lite"/>
    </source>
</evidence>
<dbReference type="STRING" id="1891926.Fuma_05450"/>
<dbReference type="EMBL" id="CP017641">
    <property type="protein sequence ID" value="APZ95788.1"/>
    <property type="molecule type" value="Genomic_DNA"/>
</dbReference>
<keyword evidence="4" id="KW-1185">Reference proteome</keyword>
<dbReference type="SUPFAM" id="SSF89946">
    <property type="entry name" value="Hypothetical protein VC0424"/>
    <property type="match status" value="1"/>
</dbReference>
<dbReference type="OrthoDB" id="215572at2"/>
<feature type="compositionally biased region" description="Acidic residues" evidence="1">
    <location>
        <begin position="123"/>
        <end position="137"/>
    </location>
</feature>
<reference evidence="3 4" key="1">
    <citation type="journal article" date="2016" name="Front. Microbiol.">
        <title>Fuerstia marisgermanicae gen. nov., sp. nov., an Unusual Member of the Phylum Planctomycetes from the German Wadden Sea.</title>
        <authorList>
            <person name="Kohn T."/>
            <person name="Heuer A."/>
            <person name="Jogler M."/>
            <person name="Vollmers J."/>
            <person name="Boedeker C."/>
            <person name="Bunk B."/>
            <person name="Rast P."/>
            <person name="Borchert D."/>
            <person name="Glockner I."/>
            <person name="Freese H.M."/>
            <person name="Klenk H.P."/>
            <person name="Overmann J."/>
            <person name="Kaster A.K."/>
            <person name="Rohde M."/>
            <person name="Wiegand S."/>
            <person name="Jogler C."/>
        </authorList>
    </citation>
    <scope>NUCLEOTIDE SEQUENCE [LARGE SCALE GENOMIC DNA]</scope>
    <source>
        <strain evidence="3 4">NH11</strain>
    </source>
</reference>
<evidence type="ECO:0000313" key="3">
    <source>
        <dbReference type="EMBL" id="APZ95788.1"/>
    </source>
</evidence>
<evidence type="ECO:0000313" key="4">
    <source>
        <dbReference type="Proteomes" id="UP000187735"/>
    </source>
</evidence>
<dbReference type="Pfam" id="PF06877">
    <property type="entry name" value="RraB"/>
    <property type="match status" value="1"/>
</dbReference>
<dbReference type="AlphaFoldDB" id="A0A1P8WP15"/>
<name>A0A1P8WP15_9PLAN</name>
<dbReference type="Proteomes" id="UP000187735">
    <property type="component" value="Chromosome"/>
</dbReference>